<dbReference type="EnsemblMetazoa" id="XM_044459281.1">
    <property type="protein sequence ID" value="XP_044315216.1"/>
    <property type="gene ID" value="LOC108046012"/>
</dbReference>
<dbReference type="Pfam" id="PF05327">
    <property type="entry name" value="RRN3"/>
    <property type="match status" value="1"/>
</dbReference>
<dbReference type="PANTHER" id="PTHR12790">
    <property type="entry name" value="TRANSCRIPTION INITIATION FACTOR IA RRN3"/>
    <property type="match status" value="1"/>
</dbReference>
<dbReference type="GeneID" id="108046012"/>
<keyword evidence="3" id="KW-1185">Reference proteome</keyword>
<proteinExistence type="inferred from homology"/>
<dbReference type="PANTHER" id="PTHR12790:SF0">
    <property type="entry name" value="RNA POLYMERASE I-SPECIFIC TRANSCRIPTION INITIATION FACTOR RRN3-RELATED"/>
    <property type="match status" value="1"/>
</dbReference>
<dbReference type="EnsemblMetazoa" id="XM_044459280.1">
    <property type="protein sequence ID" value="XP_044315215.1"/>
    <property type="gene ID" value="LOC108046012"/>
</dbReference>
<dbReference type="RefSeq" id="XP_044315214.1">
    <property type="nucleotide sequence ID" value="XM_044459279.1"/>
</dbReference>
<protein>
    <recommendedName>
        <fullName evidence="4">RNA polymerase I-specific transcription initiation factor RRN3</fullName>
    </recommendedName>
</protein>
<dbReference type="Proteomes" id="UP001652680">
    <property type="component" value="Unassembled WGS sequence"/>
</dbReference>
<evidence type="ECO:0000313" key="2">
    <source>
        <dbReference type="EnsemblMetazoa" id="XP_044315216.1"/>
    </source>
</evidence>
<dbReference type="RefSeq" id="XP_044315216.1">
    <property type="nucleotide sequence ID" value="XM_044459281.1"/>
</dbReference>
<name>A0ABM5J8R8_DRORH</name>
<dbReference type="RefSeq" id="XP_044315215.1">
    <property type="nucleotide sequence ID" value="XM_044459280.1"/>
</dbReference>
<dbReference type="InterPro" id="IPR007991">
    <property type="entry name" value="RNA_pol_I_trans_ini_fac_RRN3"/>
</dbReference>
<dbReference type="EnsemblMetazoa" id="XM_044459279.1">
    <property type="protein sequence ID" value="XP_044315214.1"/>
    <property type="gene ID" value="LOC108046012"/>
</dbReference>
<comment type="similarity">
    <text evidence="1">Belongs to the RRN3 family.</text>
</comment>
<evidence type="ECO:0000313" key="3">
    <source>
        <dbReference type="Proteomes" id="UP001652680"/>
    </source>
</evidence>
<sequence>MSVLTSTTGVTSILKTFSGEERHRAKTVAANKVRFSTPKEKGLAESVRVAVEEGNFYLVKEFTFFLWEAELDDDEVVLILKDAKRIVHNLTLDFVNVVEALLSLNWKTRTPEIIEAYTEFWIDIMVAHNRYLPIGVSKLINHWIPGDLDASDWVNGCPLECTRCQLKPTHDVLNRILTAVPMAFDVVMDVISTKFPYFKKPAHVTAGYLFNVLWLIEYKPIFEELILQLVLQKLLVLDVNAPRDQIDVETDDADDKLEADRMFQIDDVSGDNLINAGQTVKHPVGQTLDICLLMLYKFIDSKCRINQNSSDQHRWTANRLFKMLLYIFDEVLLPSHNTHHVQFVLFHVTSIRSAYSEAFLNLLWKKAQNPNVAAIIRHAAVGYMASFLARGKFLPLSTVVFYLKQFSKWIHTYIDESDENNQTCSLKANLVFYSVCQAVFYLIAFRATDLTASSKDVDLVLPWTDTPSGFDTKHKSNLLFLQSLQLSRIAMCQLNPLRYCLAPVATAFAGVTRTYQLAYCHTVLERNARRKLATVYGHDKSMPEETAETFFPFDPYLLKISKKYIEANYVVYQSNDTEDYVHSSAEDRLSRKRRDSEMVEEDEFIILDKRQKYLEISKSQDFDKQY</sequence>
<accession>A0ABM5J8R8</accession>
<evidence type="ECO:0000256" key="1">
    <source>
        <dbReference type="ARBA" id="ARBA00010098"/>
    </source>
</evidence>
<organism evidence="2 3">
    <name type="scientific">Drosophila rhopaloa</name>
    <name type="common">Fruit fly</name>
    <dbReference type="NCBI Taxonomy" id="1041015"/>
    <lineage>
        <taxon>Eukaryota</taxon>
        <taxon>Metazoa</taxon>
        <taxon>Ecdysozoa</taxon>
        <taxon>Arthropoda</taxon>
        <taxon>Hexapoda</taxon>
        <taxon>Insecta</taxon>
        <taxon>Pterygota</taxon>
        <taxon>Neoptera</taxon>
        <taxon>Endopterygota</taxon>
        <taxon>Diptera</taxon>
        <taxon>Brachycera</taxon>
        <taxon>Muscomorpha</taxon>
        <taxon>Ephydroidea</taxon>
        <taxon>Drosophilidae</taxon>
        <taxon>Drosophila</taxon>
        <taxon>Sophophora</taxon>
    </lineage>
</organism>
<reference evidence="3" key="1">
    <citation type="journal article" date="2021" name="Elife">
        <title>Highly contiguous assemblies of 101 drosophilid genomes.</title>
        <authorList>
            <person name="Kim B.Y."/>
            <person name="Wang J.R."/>
            <person name="Miller D.E."/>
            <person name="Barmina O."/>
            <person name="Delaney E."/>
            <person name="Thompson A."/>
            <person name="Comeault A.A."/>
            <person name="Peede D."/>
            <person name="D'Agostino E.R."/>
            <person name="Pelaez J."/>
            <person name="Aguilar J.M."/>
            <person name="Haji D."/>
            <person name="Matsunaga T."/>
            <person name="Armstrong E.E."/>
            <person name="Zych M."/>
            <person name="Ogawa Y."/>
            <person name="Stamenkovic-Radak M."/>
            <person name="Jelic M."/>
            <person name="Veselinovic M.S."/>
            <person name="Tanaskovic M."/>
            <person name="Eric P."/>
            <person name="Gao J.J."/>
            <person name="Katoh T.K."/>
            <person name="Toda M.J."/>
            <person name="Watabe H."/>
            <person name="Watada M."/>
            <person name="Davis J.S."/>
            <person name="Moyle L.C."/>
            <person name="Manoli G."/>
            <person name="Bertolini E."/>
            <person name="Kostal V."/>
            <person name="Hawley R.S."/>
            <person name="Takahashi A."/>
            <person name="Jones C.D."/>
            <person name="Price D.K."/>
            <person name="Whiteman N."/>
            <person name="Kopp A."/>
            <person name="Matute D.R."/>
            <person name="Petrov D.A."/>
        </authorList>
    </citation>
    <scope>NUCLEOTIDE SEQUENCE [LARGE SCALE GENOMIC DNA]</scope>
</reference>
<reference evidence="2" key="2">
    <citation type="submission" date="2025-05" db="UniProtKB">
        <authorList>
            <consortium name="EnsemblMetazoa"/>
        </authorList>
    </citation>
    <scope>IDENTIFICATION</scope>
</reference>
<evidence type="ECO:0008006" key="4">
    <source>
        <dbReference type="Google" id="ProtNLM"/>
    </source>
</evidence>